<dbReference type="AlphaFoldDB" id="A0A1N6UL88"/>
<protein>
    <submittedName>
        <fullName evidence="1">Putative motility protein</fullName>
    </submittedName>
</protein>
<keyword evidence="2" id="KW-1185">Reference proteome</keyword>
<gene>
    <name evidence="1" type="ORF">SAMN05421647_10789</name>
</gene>
<proteinExistence type="predicted"/>
<sequence length="65" mass="6902">MDVAALGTSMSQYQTQTDHAVKVTSMVKDQIEQNGEMALQLIQSAAPVAAPDPTSSLGQNIDIRV</sequence>
<reference evidence="1 2" key="1">
    <citation type="submission" date="2017-01" db="EMBL/GenBank/DDBJ databases">
        <authorList>
            <person name="Mah S.A."/>
            <person name="Swanson W.J."/>
            <person name="Moy G.W."/>
            <person name="Vacquier V.D."/>
        </authorList>
    </citation>
    <scope>NUCLEOTIDE SEQUENCE [LARGE SCALE GENOMIC DNA]</scope>
    <source>
        <strain evidence="1 2">DSM 7027</strain>
    </source>
</reference>
<organism evidence="1 2">
    <name type="scientific">Marinobacterium stanieri</name>
    <dbReference type="NCBI Taxonomy" id="49186"/>
    <lineage>
        <taxon>Bacteria</taxon>
        <taxon>Pseudomonadati</taxon>
        <taxon>Pseudomonadota</taxon>
        <taxon>Gammaproteobacteria</taxon>
        <taxon>Oceanospirillales</taxon>
        <taxon>Oceanospirillaceae</taxon>
        <taxon>Marinobacterium</taxon>
    </lineage>
</organism>
<dbReference type="RefSeq" id="WP_010322782.1">
    <property type="nucleotide sequence ID" value="NZ_FTMN01000007.1"/>
</dbReference>
<dbReference type="STRING" id="49186.SAMN05421647_10789"/>
<evidence type="ECO:0000313" key="1">
    <source>
        <dbReference type="EMBL" id="SIQ66374.1"/>
    </source>
</evidence>
<accession>A0A1N6UL88</accession>
<dbReference type="Pfam" id="PF14070">
    <property type="entry name" value="YjfB_motility"/>
    <property type="match status" value="1"/>
</dbReference>
<dbReference type="EMBL" id="FTMN01000007">
    <property type="protein sequence ID" value="SIQ66374.1"/>
    <property type="molecule type" value="Genomic_DNA"/>
</dbReference>
<dbReference type="Proteomes" id="UP000186895">
    <property type="component" value="Unassembled WGS sequence"/>
</dbReference>
<name>A0A1N6UL88_9GAMM</name>
<evidence type="ECO:0000313" key="2">
    <source>
        <dbReference type="Proteomes" id="UP000186895"/>
    </source>
</evidence>
<dbReference type="InterPro" id="IPR025906">
    <property type="entry name" value="YjfB_motility"/>
</dbReference>